<dbReference type="EMBL" id="WMIB01000040">
    <property type="protein sequence ID" value="MTH55759.1"/>
    <property type="molecule type" value="Genomic_DNA"/>
</dbReference>
<comment type="caution">
    <text evidence="7">The sequence shown here is derived from an EMBL/GenBank/DDBJ whole genome shotgun (WGS) entry which is preliminary data.</text>
</comment>
<dbReference type="GO" id="GO:0016104">
    <property type="term" value="P:triterpenoid biosynthetic process"/>
    <property type="evidence" value="ECO:0007669"/>
    <property type="project" value="InterPro"/>
</dbReference>
<dbReference type="Pfam" id="PF13243">
    <property type="entry name" value="SQHop_cyclase_C"/>
    <property type="match status" value="1"/>
</dbReference>
<comment type="similarity">
    <text evidence="2">Belongs to the terpene cyclase/mutase family.</text>
</comment>
<dbReference type="PANTHER" id="PTHR11764:SF20">
    <property type="entry name" value="LANOSTEROL SYNTHASE"/>
    <property type="match status" value="1"/>
</dbReference>
<feature type="domain" description="Squalene cyclase C-terminal" evidence="5">
    <location>
        <begin position="305"/>
        <end position="618"/>
    </location>
</feature>
<keyword evidence="3" id="KW-0677">Repeat</keyword>
<dbReference type="SUPFAM" id="SSF48239">
    <property type="entry name" value="Terpenoid cyclases/Protein prenyltransferases"/>
    <property type="match status" value="2"/>
</dbReference>
<evidence type="ECO:0000259" key="6">
    <source>
        <dbReference type="Pfam" id="PF13249"/>
    </source>
</evidence>
<dbReference type="InterPro" id="IPR032697">
    <property type="entry name" value="SQ_cyclase_N"/>
</dbReference>
<dbReference type="RefSeq" id="WP_155114256.1">
    <property type="nucleotide sequence ID" value="NZ_WMIB01000040.1"/>
</dbReference>
<dbReference type="Gene3D" id="1.50.10.20">
    <property type="match status" value="2"/>
</dbReference>
<dbReference type="OrthoDB" id="9758578at2"/>
<dbReference type="InterPro" id="IPR018333">
    <property type="entry name" value="Squalene_cyclase"/>
</dbReference>
<keyword evidence="8" id="KW-1185">Reference proteome</keyword>
<feature type="transmembrane region" description="Helical" evidence="4">
    <location>
        <begin position="253"/>
        <end position="272"/>
    </location>
</feature>
<proteinExistence type="inferred from homology"/>
<dbReference type="UniPathway" id="UPA00337"/>
<dbReference type="GO" id="GO:0016866">
    <property type="term" value="F:intramolecular transferase activity"/>
    <property type="evidence" value="ECO:0007669"/>
    <property type="project" value="InterPro"/>
</dbReference>
<evidence type="ECO:0000313" key="8">
    <source>
        <dbReference type="Proteomes" id="UP000434639"/>
    </source>
</evidence>
<dbReference type="AlphaFoldDB" id="A0A7X2S8R2"/>
<evidence type="ECO:0000259" key="5">
    <source>
        <dbReference type="Pfam" id="PF13243"/>
    </source>
</evidence>
<dbReference type="GO" id="GO:0005811">
    <property type="term" value="C:lipid droplet"/>
    <property type="evidence" value="ECO:0007669"/>
    <property type="project" value="InterPro"/>
</dbReference>
<protein>
    <submittedName>
        <fullName evidence="7">Squalene--hopene cyclase</fullName>
    </submittedName>
</protein>
<reference evidence="7 8" key="1">
    <citation type="journal article" date="2017" name="Int. J. Syst. Evol. Microbiol.">
        <title>Bacillus mangrovi sp. nov., isolated from a sediment sample from a mangrove forest.</title>
        <authorList>
            <person name="Gupta V."/>
            <person name="Singh P.K."/>
            <person name="Korpole S."/>
            <person name="Tanuku N.R.S."/>
            <person name="Pinnaka A.K."/>
        </authorList>
    </citation>
    <scope>NUCLEOTIDE SEQUENCE [LARGE SCALE GENOMIC DNA]</scope>
    <source>
        <strain evidence="7 8">KCTC 33872</strain>
    </source>
</reference>
<dbReference type="SFLD" id="SFLDG01016">
    <property type="entry name" value="Prenyltransferase_Like_2"/>
    <property type="match status" value="1"/>
</dbReference>
<dbReference type="InterPro" id="IPR008930">
    <property type="entry name" value="Terpenoid_cyclase/PrenylTrfase"/>
</dbReference>
<sequence length="627" mass="69774">MRRKVREVLNWMAGELKEQQLPGGAWAHPFETGIKTDCFMVVLLKALKINEPVLMRRLIERIAGKRESDGSYRLFHDQEEGDVSTAAEAYYALLLSGKYKEEDPDILAIKRFILSKGGIRKTGLFTRILLALTSQAEWPAVQKIPIESILLPKSFPVSMYDLSVYGRANLIPILVAASKKYQIRIEGAPDLSSLSSDRTAPSSLYRSREWRGLFDMVSEGAEHLVGTPERLKEAALKKAEAFMLGRLESDGTLYSYFSCTFLMIFALLALGYDKEHPVIKKAVAGLIAMAVPVENGVHMQYTTAHVWNTSLLSGALQKAGFRSSMTDRANRYLLTRQHHLYGDWAVHNPYSAPGGWGFSDINSLNPDIDDTSAVLRAIHHDTVSGKISRGAWDRGLEWLLSMQNGDGGWASFERNASPPFVHFIPVENAEFIISDASSADLTGRTMEFLCAYAKLPASHDQIRKAAGWLIKHQERDGSWNSRWGICYVYGTWAAVTGLASAGYGENHEVISRAKAWLESVQNPDGGWGESCKSDQEKRYIPLGTSTLTQTAWATEALLCCSEGISSSAERGIRYLAEHAGKKDWTAAYPKGQGFAGQFYIHYHSYDFVFPMLALSRYLERANSLSPA</sequence>
<evidence type="ECO:0000256" key="1">
    <source>
        <dbReference type="ARBA" id="ARBA00004999"/>
    </source>
</evidence>
<evidence type="ECO:0000256" key="4">
    <source>
        <dbReference type="SAM" id="Phobius"/>
    </source>
</evidence>
<keyword evidence="4" id="KW-0812">Transmembrane</keyword>
<evidence type="ECO:0000256" key="2">
    <source>
        <dbReference type="ARBA" id="ARBA00009755"/>
    </source>
</evidence>
<evidence type="ECO:0000313" key="7">
    <source>
        <dbReference type="EMBL" id="MTH55759.1"/>
    </source>
</evidence>
<dbReference type="Pfam" id="PF13249">
    <property type="entry name" value="SQHop_cyclase_N"/>
    <property type="match status" value="1"/>
</dbReference>
<dbReference type="InterPro" id="IPR032696">
    <property type="entry name" value="SQ_cyclase_C"/>
</dbReference>
<name>A0A7X2S8R2_9BACI</name>
<evidence type="ECO:0000256" key="3">
    <source>
        <dbReference type="ARBA" id="ARBA00022737"/>
    </source>
</evidence>
<dbReference type="Proteomes" id="UP000434639">
    <property type="component" value="Unassembled WGS sequence"/>
</dbReference>
<feature type="domain" description="Squalene cyclase N-terminal" evidence="6">
    <location>
        <begin position="15"/>
        <end position="291"/>
    </location>
</feature>
<organism evidence="7 8">
    <name type="scientific">Metabacillus mangrovi</name>
    <dbReference type="NCBI Taxonomy" id="1491830"/>
    <lineage>
        <taxon>Bacteria</taxon>
        <taxon>Bacillati</taxon>
        <taxon>Bacillota</taxon>
        <taxon>Bacilli</taxon>
        <taxon>Bacillales</taxon>
        <taxon>Bacillaceae</taxon>
        <taxon>Metabacillus</taxon>
    </lineage>
</organism>
<keyword evidence="4" id="KW-1133">Transmembrane helix</keyword>
<accession>A0A7X2S8R2</accession>
<gene>
    <name evidence="7" type="ORF">GKZ89_20415</name>
</gene>
<keyword evidence="4" id="KW-0472">Membrane</keyword>
<comment type="pathway">
    <text evidence="1">Secondary metabolite biosynthesis; hopanoid biosynthesis.</text>
</comment>
<dbReference type="PANTHER" id="PTHR11764">
    <property type="entry name" value="TERPENE CYCLASE/MUTASE FAMILY MEMBER"/>
    <property type="match status" value="1"/>
</dbReference>
<dbReference type="NCBIfam" id="TIGR01787">
    <property type="entry name" value="squalene_cyclas"/>
    <property type="match status" value="1"/>
</dbReference>